<dbReference type="Proteomes" id="UP000278756">
    <property type="component" value="Chromosome 2"/>
</dbReference>
<dbReference type="EMBL" id="AP018828">
    <property type="protein sequence ID" value="BBF82466.1"/>
    <property type="molecule type" value="Genomic_DNA"/>
</dbReference>
<keyword evidence="1" id="KW-0808">Transferase</keyword>
<gene>
    <name evidence="1" type="ORF">EM6_3103</name>
</gene>
<proteinExistence type="predicted"/>
<dbReference type="EC" id="2.1.1.77" evidence="1"/>
<evidence type="ECO:0000313" key="1">
    <source>
        <dbReference type="EMBL" id="BBF82466.1"/>
    </source>
</evidence>
<accession>A0A3G9G6Y2</accession>
<dbReference type="Pfam" id="PF01135">
    <property type="entry name" value="PCMT"/>
    <property type="match status" value="1"/>
</dbReference>
<dbReference type="RefSeq" id="WP_126424047.1">
    <property type="nucleotide sequence ID" value="NZ_AP018828.1"/>
</dbReference>
<keyword evidence="1" id="KW-0489">Methyltransferase</keyword>
<reference evidence="2" key="2">
    <citation type="journal article" date="2017" name="Plant Physiol. Biochem.">
        <title>Differential oxidative and antioxidative response of duckweed Lemna minor toward plant growth promoting/inhibiting bacteria.</title>
        <authorList>
            <person name="Ishizawa H."/>
            <person name="Kuroda M."/>
            <person name="Morikawa M."/>
            <person name="Ike M."/>
        </authorList>
    </citation>
    <scope>NUCLEOTIDE SEQUENCE [LARGE SCALE GENOMIC DNA]</scope>
    <source>
        <strain evidence="2">M6</strain>
    </source>
</reference>
<dbReference type="OrthoDB" id="9798496at2"/>
<dbReference type="GO" id="GO:0032259">
    <property type="term" value="P:methylation"/>
    <property type="evidence" value="ECO:0007669"/>
    <property type="project" value="UniProtKB-KW"/>
</dbReference>
<dbReference type="AlphaFoldDB" id="A0A3G9G6Y2"/>
<name>A0A3G9G6Y2_9CAUL</name>
<evidence type="ECO:0000313" key="2">
    <source>
        <dbReference type="Proteomes" id="UP000278756"/>
    </source>
</evidence>
<dbReference type="Gene3D" id="3.40.50.150">
    <property type="entry name" value="Vaccinia Virus protein VP39"/>
    <property type="match status" value="1"/>
</dbReference>
<protein>
    <submittedName>
        <fullName evidence="1">Protein-L-isoaspartate O-methyltransferase</fullName>
        <ecNumber evidence="1">2.1.1.77</ecNumber>
    </submittedName>
</protein>
<reference evidence="2" key="1">
    <citation type="journal article" date="2017" name="Biotechnol. Biofuels">
        <title>Evaluation of environmental bacterial communities as a factor affecting the growth of duckweed Lemna minor.</title>
        <authorList>
            <person name="Ishizawa H."/>
            <person name="Kuroda M."/>
            <person name="Morikawa M."/>
            <person name="Ike M."/>
        </authorList>
    </citation>
    <scope>NUCLEOTIDE SEQUENCE [LARGE SCALE GENOMIC DNA]</scope>
    <source>
        <strain evidence="2">M6</strain>
    </source>
</reference>
<organism evidence="1 2">
    <name type="scientific">Asticcacaulis excentricus</name>
    <dbReference type="NCBI Taxonomy" id="78587"/>
    <lineage>
        <taxon>Bacteria</taxon>
        <taxon>Pseudomonadati</taxon>
        <taxon>Pseudomonadota</taxon>
        <taxon>Alphaproteobacteria</taxon>
        <taxon>Caulobacterales</taxon>
        <taxon>Caulobacteraceae</taxon>
        <taxon>Asticcacaulis</taxon>
    </lineage>
</organism>
<dbReference type="GO" id="GO:0004719">
    <property type="term" value="F:protein-L-isoaspartate (D-aspartate) O-methyltransferase activity"/>
    <property type="evidence" value="ECO:0007669"/>
    <property type="project" value="UniProtKB-EC"/>
</dbReference>
<sequence length="209" mass="22370">MDYFAARQNMVESQVRVNDVTDPALQKAMRHIERERLVAPGQGFAAYGDVEPQIAPGRALMLPRDLAKLLHALKPVAGQKVLAIGAPYAAAVLKHAGLDVTVQEADARVQTVVEPYLKTLGISLVVQDLKTPIAGEYDIIVSEGAVEDVPAEWFAALKLHGRLGVVVRSGALGEARVYTRLQAGVSEAFVFNAATAVLPGFTKAPAFVF</sequence>
<dbReference type="InterPro" id="IPR029063">
    <property type="entry name" value="SAM-dependent_MTases_sf"/>
</dbReference>
<dbReference type="SUPFAM" id="SSF53335">
    <property type="entry name" value="S-adenosyl-L-methionine-dependent methyltransferases"/>
    <property type="match status" value="1"/>
</dbReference>